<dbReference type="GO" id="GO:0005634">
    <property type="term" value="C:nucleus"/>
    <property type="evidence" value="ECO:0007669"/>
    <property type="project" value="UniProtKB-SubCell"/>
</dbReference>
<keyword evidence="4 5" id="KW-0539">Nucleus</keyword>
<evidence type="ECO:0000256" key="4">
    <source>
        <dbReference type="ARBA" id="ARBA00023242"/>
    </source>
</evidence>
<dbReference type="Pfam" id="PF08617">
    <property type="entry name" value="CGI-121"/>
    <property type="match status" value="1"/>
</dbReference>
<accession>A0A1I7YV96</accession>
<evidence type="ECO:0000256" key="5">
    <source>
        <dbReference type="RuleBase" id="RU004398"/>
    </source>
</evidence>
<evidence type="ECO:0000313" key="6">
    <source>
        <dbReference type="Proteomes" id="UP000095287"/>
    </source>
</evidence>
<dbReference type="InterPro" id="IPR036504">
    <property type="entry name" value="CGI121/TPRKB_sf"/>
</dbReference>
<proteinExistence type="inferred from homology"/>
<dbReference type="GO" id="GO:0002949">
    <property type="term" value="P:tRNA threonylcarbamoyladenosine modification"/>
    <property type="evidence" value="ECO:0007669"/>
    <property type="project" value="TreeGrafter"/>
</dbReference>
<reference evidence="7" key="1">
    <citation type="submission" date="2016-11" db="UniProtKB">
        <authorList>
            <consortium name="WormBaseParasite"/>
        </authorList>
    </citation>
    <scope>IDENTIFICATION</scope>
</reference>
<comment type="subcellular location">
    <subcellularLocation>
        <location evidence="1">Nucleus</location>
    </subcellularLocation>
</comment>
<dbReference type="AlphaFoldDB" id="A0A1I7YV96"/>
<dbReference type="WBParaSite" id="L893_g20069.t1">
    <property type="protein sequence ID" value="L893_g20069.t1"/>
    <property type="gene ID" value="L893_g20069"/>
</dbReference>
<dbReference type="Proteomes" id="UP000095287">
    <property type="component" value="Unplaced"/>
</dbReference>
<dbReference type="GO" id="GO:0005829">
    <property type="term" value="C:cytosol"/>
    <property type="evidence" value="ECO:0007669"/>
    <property type="project" value="TreeGrafter"/>
</dbReference>
<evidence type="ECO:0000313" key="7">
    <source>
        <dbReference type="WBParaSite" id="L893_g20069.t1"/>
    </source>
</evidence>
<evidence type="ECO:0000256" key="3">
    <source>
        <dbReference type="ARBA" id="ARBA00022694"/>
    </source>
</evidence>
<sequence length="184" mass="20554">MKAGLSRLFDLQPDPYDFTQHRYIRLCLFRDVQNAKELGAGVRDGQFDAALIRPELVFEPFVVLAAANRAIHQAAHNRLTTRSLSAELIYSLSPNRNIADSLRTFGIADTSRNLLVAIFHDETGDGMKKMGKLIDGRAVPLEELGEVVDLKTLKKVYKLSESQMAEEDISGIIVSKLVTKDYMS</sequence>
<dbReference type="InterPro" id="IPR013926">
    <property type="entry name" value="CGI121/TPRKB"/>
</dbReference>
<comment type="similarity">
    <text evidence="2 5">Belongs to the CGI121/TPRKB family.</text>
</comment>
<evidence type="ECO:0000256" key="1">
    <source>
        <dbReference type="ARBA" id="ARBA00004123"/>
    </source>
</evidence>
<name>A0A1I7YV96_9BILA</name>
<dbReference type="SUPFAM" id="SSF143870">
    <property type="entry name" value="PF0523-like"/>
    <property type="match status" value="1"/>
</dbReference>
<keyword evidence="6" id="KW-1185">Reference proteome</keyword>
<organism evidence="6 7">
    <name type="scientific">Steinernema glaseri</name>
    <dbReference type="NCBI Taxonomy" id="37863"/>
    <lineage>
        <taxon>Eukaryota</taxon>
        <taxon>Metazoa</taxon>
        <taxon>Ecdysozoa</taxon>
        <taxon>Nematoda</taxon>
        <taxon>Chromadorea</taxon>
        <taxon>Rhabditida</taxon>
        <taxon>Tylenchina</taxon>
        <taxon>Panagrolaimomorpha</taxon>
        <taxon>Strongyloidoidea</taxon>
        <taxon>Steinernematidae</taxon>
        <taxon>Steinernema</taxon>
    </lineage>
</organism>
<evidence type="ECO:0000256" key="2">
    <source>
        <dbReference type="ARBA" id="ARBA00005546"/>
    </source>
</evidence>
<dbReference type="GO" id="GO:0000408">
    <property type="term" value="C:EKC/KEOPS complex"/>
    <property type="evidence" value="ECO:0007669"/>
    <property type="project" value="TreeGrafter"/>
</dbReference>
<dbReference type="PANTHER" id="PTHR15840:SF10">
    <property type="entry name" value="EKC_KEOPS COMPLEX SUBUNIT TPRKB"/>
    <property type="match status" value="1"/>
</dbReference>
<dbReference type="PANTHER" id="PTHR15840">
    <property type="entry name" value="CGI-121 FAMILY MEMBER"/>
    <property type="match status" value="1"/>
</dbReference>
<protein>
    <submittedName>
        <fullName evidence="7">EKC/KEOPS complex subunit cgi121</fullName>
    </submittedName>
</protein>
<keyword evidence="3" id="KW-0819">tRNA processing</keyword>
<dbReference type="Gene3D" id="3.30.2380.10">
    <property type="entry name" value="CGI121/TPRKB"/>
    <property type="match status" value="1"/>
</dbReference>